<dbReference type="SUPFAM" id="SSF54001">
    <property type="entry name" value="Cysteine proteinases"/>
    <property type="match status" value="1"/>
</dbReference>
<dbReference type="EMBL" id="JAASRN010000001">
    <property type="protein sequence ID" value="NIK73381.1"/>
    <property type="molecule type" value="Genomic_DNA"/>
</dbReference>
<dbReference type="AlphaFoldDB" id="A0A846MPL4"/>
<dbReference type="InterPro" id="IPR000064">
    <property type="entry name" value="NLP_P60_dom"/>
</dbReference>
<evidence type="ECO:0000259" key="5">
    <source>
        <dbReference type="PROSITE" id="PS51935"/>
    </source>
</evidence>
<dbReference type="Pfam" id="PF18348">
    <property type="entry name" value="SH3_16"/>
    <property type="match status" value="1"/>
</dbReference>
<sequence length="250" mass="28827">MPLRAEPSDRSEQVSQLLFGDFVSVLELSEDEKWLYVQHAFDSYEGWIDLLQLSAISEEEYLQLQLHQAPVVANISHFLHNSQRRQPITMGSSLPFYEHGKLQLAGEYYHFQGEIYDTRYPKSRGFVLQAARQWLHAPYQWGGRSPFGIDCSGFVQMVFKMAGYRLLRDAYQQAEQGRMLDGLSQAEPGDLAFFERNKRIVHVGILLEDHKIIHARGCVRIDLLDNTGILDIQTQTYSHRLSHISRIVST</sequence>
<name>A0A846MPL4_9BACT</name>
<dbReference type="Pfam" id="PF00877">
    <property type="entry name" value="NLPC_P60"/>
    <property type="match status" value="1"/>
</dbReference>
<evidence type="ECO:0000256" key="1">
    <source>
        <dbReference type="ARBA" id="ARBA00007074"/>
    </source>
</evidence>
<dbReference type="InterPro" id="IPR041382">
    <property type="entry name" value="SH3_16"/>
</dbReference>
<keyword evidence="4" id="KW-0788">Thiol protease</keyword>
<keyword evidence="7" id="KW-1185">Reference proteome</keyword>
<evidence type="ECO:0000256" key="4">
    <source>
        <dbReference type="ARBA" id="ARBA00022807"/>
    </source>
</evidence>
<comment type="caution">
    <text evidence="6">The sequence shown here is derived from an EMBL/GenBank/DDBJ whole genome shotgun (WGS) entry which is preliminary data.</text>
</comment>
<comment type="similarity">
    <text evidence="1">Belongs to the peptidase C40 family.</text>
</comment>
<dbReference type="InterPro" id="IPR038765">
    <property type="entry name" value="Papain-like_cys_pep_sf"/>
</dbReference>
<dbReference type="PROSITE" id="PS51935">
    <property type="entry name" value="NLPC_P60"/>
    <property type="match status" value="1"/>
</dbReference>
<evidence type="ECO:0000256" key="3">
    <source>
        <dbReference type="ARBA" id="ARBA00022801"/>
    </source>
</evidence>
<accession>A0A846MPL4</accession>
<protein>
    <recommendedName>
        <fullName evidence="5">NlpC/P60 domain-containing protein</fullName>
    </recommendedName>
</protein>
<proteinExistence type="inferred from homology"/>
<dbReference type="GO" id="GO:0008234">
    <property type="term" value="F:cysteine-type peptidase activity"/>
    <property type="evidence" value="ECO:0007669"/>
    <property type="project" value="UniProtKB-KW"/>
</dbReference>
<organism evidence="6 7">
    <name type="scientific">Thermonema lapsum</name>
    <dbReference type="NCBI Taxonomy" id="28195"/>
    <lineage>
        <taxon>Bacteria</taxon>
        <taxon>Pseudomonadati</taxon>
        <taxon>Bacteroidota</taxon>
        <taxon>Cytophagia</taxon>
        <taxon>Cytophagales</taxon>
        <taxon>Thermonemataceae</taxon>
        <taxon>Thermonema</taxon>
    </lineage>
</organism>
<gene>
    <name evidence="6" type="ORF">FHS56_000867</name>
</gene>
<evidence type="ECO:0000313" key="6">
    <source>
        <dbReference type="EMBL" id="NIK73381.1"/>
    </source>
</evidence>
<dbReference type="GO" id="GO:0006508">
    <property type="term" value="P:proteolysis"/>
    <property type="evidence" value="ECO:0007669"/>
    <property type="project" value="UniProtKB-KW"/>
</dbReference>
<dbReference type="Gene3D" id="2.30.30.40">
    <property type="entry name" value="SH3 Domains"/>
    <property type="match status" value="1"/>
</dbReference>
<reference evidence="6 7" key="1">
    <citation type="submission" date="2020-03" db="EMBL/GenBank/DDBJ databases">
        <title>Genomic Encyclopedia of Type Strains, Phase IV (KMG-IV): sequencing the most valuable type-strain genomes for metagenomic binning, comparative biology and taxonomic classification.</title>
        <authorList>
            <person name="Goeker M."/>
        </authorList>
    </citation>
    <scope>NUCLEOTIDE SEQUENCE [LARGE SCALE GENOMIC DNA]</scope>
    <source>
        <strain evidence="6 7">DSM 5718</strain>
    </source>
</reference>
<evidence type="ECO:0000256" key="2">
    <source>
        <dbReference type="ARBA" id="ARBA00022670"/>
    </source>
</evidence>
<dbReference type="Gene3D" id="3.90.1720.10">
    <property type="entry name" value="endopeptidase domain like (from Nostoc punctiforme)"/>
    <property type="match status" value="1"/>
</dbReference>
<dbReference type="RefSeq" id="WP_166918623.1">
    <property type="nucleotide sequence ID" value="NZ_JAASRN010000001.1"/>
</dbReference>
<dbReference type="PANTHER" id="PTHR47053:SF1">
    <property type="entry name" value="MUREIN DD-ENDOPEPTIDASE MEPH-RELATED"/>
    <property type="match status" value="1"/>
</dbReference>
<keyword evidence="3" id="KW-0378">Hydrolase</keyword>
<dbReference type="Proteomes" id="UP000537126">
    <property type="component" value="Unassembled WGS sequence"/>
</dbReference>
<evidence type="ECO:0000313" key="7">
    <source>
        <dbReference type="Proteomes" id="UP000537126"/>
    </source>
</evidence>
<keyword evidence="2" id="KW-0645">Protease</keyword>
<dbReference type="InterPro" id="IPR051202">
    <property type="entry name" value="Peptidase_C40"/>
</dbReference>
<feature type="domain" description="NlpC/P60" evidence="5">
    <location>
        <begin position="121"/>
        <end position="248"/>
    </location>
</feature>
<dbReference type="PANTHER" id="PTHR47053">
    <property type="entry name" value="MUREIN DD-ENDOPEPTIDASE MEPH-RELATED"/>
    <property type="match status" value="1"/>
</dbReference>